<proteinExistence type="predicted"/>
<sequence length="417" mass="47162">MKIAHIVQNYYPSVGGMQSVVKEISQRLVDFGHEVTVLTSLNMARSSNYINGVKINSFNLKGNLVKGIGGSKNDKNRFIDDICGDFDILTIFASQYWGSDMALMNIEKIKAKKVFVPTGFSKLNDPLYQKKYFSLMPEWLSKMDLNIFLSVTNQDYLFAKKFKLNNNIVIPNGASESEFNGLKLMDMRREFNITPNAVVILHVGGHTGEKGHNELFRIFDKAEFGSDAVLVVNGNDFNDGCKIQCQKFASRINKSFKNKRVVLCDLPREKLLAMYHQADIFCFPSNLECSPLVLMEAMAAGLPFLSSASGNAEELVRNGGGGMILPTHPRLFVRNQISNFIKIIIKKIIILNLKSLGSHANYVSVDIKKSVKILNYFAENLDLRRKLGLQGRSYWQQFCTWNVISKMYEEAYLKLLK</sequence>
<evidence type="ECO:0000313" key="2">
    <source>
        <dbReference type="EMBL" id="PIT96189.1"/>
    </source>
</evidence>
<feature type="domain" description="Glycosyl transferase family 1" evidence="1">
    <location>
        <begin position="188"/>
        <end position="328"/>
    </location>
</feature>
<dbReference type="Gene3D" id="3.40.50.2000">
    <property type="entry name" value="Glycogen Phosphorylase B"/>
    <property type="match status" value="2"/>
</dbReference>
<dbReference type="PANTHER" id="PTHR45947">
    <property type="entry name" value="SULFOQUINOVOSYL TRANSFERASE SQD2"/>
    <property type="match status" value="1"/>
</dbReference>
<dbReference type="InterPro" id="IPR001296">
    <property type="entry name" value="Glyco_trans_1"/>
</dbReference>
<dbReference type="EMBL" id="PFAM01000012">
    <property type="protein sequence ID" value="PIT96189.1"/>
    <property type="molecule type" value="Genomic_DNA"/>
</dbReference>
<organism evidence="2 3">
    <name type="scientific">Candidatus Falkowbacteria bacterium CG10_big_fil_rev_8_21_14_0_10_37_14</name>
    <dbReference type="NCBI Taxonomy" id="1974561"/>
    <lineage>
        <taxon>Bacteria</taxon>
        <taxon>Candidatus Falkowiibacteriota</taxon>
    </lineage>
</organism>
<dbReference type="Proteomes" id="UP000228533">
    <property type="component" value="Unassembled WGS sequence"/>
</dbReference>
<dbReference type="GO" id="GO:0016758">
    <property type="term" value="F:hexosyltransferase activity"/>
    <property type="evidence" value="ECO:0007669"/>
    <property type="project" value="TreeGrafter"/>
</dbReference>
<evidence type="ECO:0000259" key="1">
    <source>
        <dbReference type="Pfam" id="PF00534"/>
    </source>
</evidence>
<reference evidence="3" key="1">
    <citation type="submission" date="2017-09" db="EMBL/GenBank/DDBJ databases">
        <title>Depth-based differentiation of microbial function through sediment-hosted aquifers and enrichment of novel symbionts in the deep terrestrial subsurface.</title>
        <authorList>
            <person name="Probst A.J."/>
            <person name="Ladd B."/>
            <person name="Jarett J.K."/>
            <person name="Geller-Mcgrath D.E."/>
            <person name="Sieber C.M.K."/>
            <person name="Emerson J.B."/>
            <person name="Anantharaman K."/>
            <person name="Thomas B.C."/>
            <person name="Malmstrom R."/>
            <person name="Stieglmeier M."/>
            <person name="Klingl A."/>
            <person name="Woyke T."/>
            <person name="Ryan C.M."/>
            <person name="Banfield J.F."/>
        </authorList>
    </citation>
    <scope>NUCLEOTIDE SEQUENCE [LARGE SCALE GENOMIC DNA]</scope>
</reference>
<comment type="caution">
    <text evidence="2">The sequence shown here is derived from an EMBL/GenBank/DDBJ whole genome shotgun (WGS) entry which is preliminary data.</text>
</comment>
<gene>
    <name evidence="2" type="ORF">COT94_01845</name>
</gene>
<dbReference type="Pfam" id="PF00534">
    <property type="entry name" value="Glycos_transf_1"/>
    <property type="match status" value="1"/>
</dbReference>
<dbReference type="SUPFAM" id="SSF53756">
    <property type="entry name" value="UDP-Glycosyltransferase/glycogen phosphorylase"/>
    <property type="match status" value="1"/>
</dbReference>
<dbReference type="InterPro" id="IPR050194">
    <property type="entry name" value="Glycosyltransferase_grp1"/>
</dbReference>
<accession>A0A2M6WTS1</accession>
<protein>
    <recommendedName>
        <fullName evidence="1">Glycosyl transferase family 1 domain-containing protein</fullName>
    </recommendedName>
</protein>
<name>A0A2M6WTS1_9BACT</name>
<dbReference type="CDD" id="cd03801">
    <property type="entry name" value="GT4_PimA-like"/>
    <property type="match status" value="1"/>
</dbReference>
<evidence type="ECO:0000313" key="3">
    <source>
        <dbReference type="Proteomes" id="UP000228533"/>
    </source>
</evidence>
<dbReference type="PANTHER" id="PTHR45947:SF3">
    <property type="entry name" value="SULFOQUINOVOSYL TRANSFERASE SQD2"/>
    <property type="match status" value="1"/>
</dbReference>
<dbReference type="AlphaFoldDB" id="A0A2M6WTS1"/>